<dbReference type="Gene3D" id="3.40.30.120">
    <property type="match status" value="1"/>
</dbReference>
<evidence type="ECO:0000313" key="6">
    <source>
        <dbReference type="Proteomes" id="UP001233264"/>
    </source>
</evidence>
<protein>
    <submittedName>
        <fullName evidence="5">FAD-dependent monooxygenase</fullName>
    </submittedName>
</protein>
<keyword evidence="5" id="KW-0614">Plasmid</keyword>
<keyword evidence="6" id="KW-1185">Reference proteome</keyword>
<dbReference type="Pfam" id="PF01494">
    <property type="entry name" value="FAD_binding_3"/>
    <property type="match status" value="1"/>
</dbReference>
<feature type="domain" description="FAD-binding" evidence="4">
    <location>
        <begin position="5"/>
        <end position="342"/>
    </location>
</feature>
<proteinExistence type="predicted"/>
<keyword evidence="3" id="KW-0274">FAD</keyword>
<evidence type="ECO:0000259" key="4">
    <source>
        <dbReference type="Pfam" id="PF01494"/>
    </source>
</evidence>
<evidence type="ECO:0000256" key="1">
    <source>
        <dbReference type="ARBA" id="ARBA00001974"/>
    </source>
</evidence>
<dbReference type="GO" id="GO:0004497">
    <property type="term" value="F:monooxygenase activity"/>
    <property type="evidence" value="ECO:0007669"/>
    <property type="project" value="UniProtKB-KW"/>
</dbReference>
<geneLocation type="plasmid" evidence="5 6">
    <name>pSkuCCBAU71714a</name>
</geneLocation>
<dbReference type="InterPro" id="IPR002938">
    <property type="entry name" value="FAD-bd"/>
</dbReference>
<sequence>MTEHAVIIAGGGPTGLMLACELTLTGIDVAIVEKRVSPAIVGSRAGGLHSRTIEVLDQRGIADRFLSEGQVAQVTGFAATKLDISDLPTRHPYGLGLWQNHIERILASRADELDVTIYRGSAVSDFEQDDIGVDMKLSNGQSLRAEYLVGCDGGRSLVRKKVGIEFSGWESTTSSLIAEVEITEQPPMGTHHTPLGIHSFGRLEYEIRDGEVVYKDEGPVRVLVPEQHVRGAAGEATLRELSAALIAACGTDYGVHSPTWISRFTDMARQAASYRKGRVLLAGDAAHVHSPVGGQGLNTGVQDAVNLGWKLAQAVSGTSPDTLLDTYHSERHPVAARVLRNTLAQVALLRPDDRTEAARSVVAELLQMDEPRKRFGAMMSGLDIHYDLGEGHPLLGRRMPDLNLVTASGQVRVYTLLHSARPILLNLGKPGAFDIKPWIDRVQLVDAQYAGAWELPVFGKVTAPGAVLVRPDGYVAWVGDSTRRGLVDALWTWFGAPADYRPGAHNEGKPL</sequence>
<keyword evidence="5" id="KW-0503">Monooxygenase</keyword>
<dbReference type="EMBL" id="CP120366">
    <property type="protein sequence ID" value="WHS96406.1"/>
    <property type="molecule type" value="Genomic_DNA"/>
</dbReference>
<comment type="cofactor">
    <cofactor evidence="1">
        <name>FAD</name>
        <dbReference type="ChEBI" id="CHEBI:57692"/>
    </cofactor>
</comment>
<keyword evidence="2" id="KW-0285">Flavoprotein</keyword>
<reference evidence="5 6" key="1">
    <citation type="submission" date="2023-03" db="EMBL/GenBank/DDBJ databases">
        <authorList>
            <person name="Menendez E."/>
            <person name="Kaur S."/>
            <person name="Flores-Felix J.D."/>
            <person name="diCenzo G.C."/>
            <person name="Peix A."/>
            <person name="Velazquez E."/>
        </authorList>
    </citation>
    <scope>NUCLEOTIDE SEQUENCE [LARGE SCALE GENOMIC DNA]</scope>
    <source>
        <strain evidence="5 6">CCBAU 71714</strain>
        <plasmid evidence="5 6">pSkuCCBAU71714a</plasmid>
    </source>
</reference>
<evidence type="ECO:0000256" key="2">
    <source>
        <dbReference type="ARBA" id="ARBA00022630"/>
    </source>
</evidence>
<dbReference type="PANTHER" id="PTHR43004">
    <property type="entry name" value="TRK SYSTEM POTASSIUM UPTAKE PROTEIN"/>
    <property type="match status" value="1"/>
</dbReference>
<dbReference type="Pfam" id="PF21274">
    <property type="entry name" value="Rng_hyd_C"/>
    <property type="match status" value="1"/>
</dbReference>
<dbReference type="RefSeq" id="WP_284718778.1">
    <property type="nucleotide sequence ID" value="NZ_CP120366.1"/>
</dbReference>
<dbReference type="NCBIfam" id="NF005303">
    <property type="entry name" value="PRK06834.1"/>
    <property type="match status" value="1"/>
</dbReference>
<dbReference type="Proteomes" id="UP001233264">
    <property type="component" value="Plasmid pSkuCCBAU71714a"/>
</dbReference>
<accession>A0ABY8TES2</accession>
<dbReference type="PRINTS" id="PR00420">
    <property type="entry name" value="RNGMNOXGNASE"/>
</dbReference>
<evidence type="ECO:0000256" key="3">
    <source>
        <dbReference type="ARBA" id="ARBA00022827"/>
    </source>
</evidence>
<dbReference type="SUPFAM" id="SSF51905">
    <property type="entry name" value="FAD/NAD(P)-binding domain"/>
    <property type="match status" value="1"/>
</dbReference>
<name>A0ABY8TES2_9HYPH</name>
<dbReference type="InterPro" id="IPR050641">
    <property type="entry name" value="RIFMO-like"/>
</dbReference>
<organism evidence="5 6">
    <name type="scientific">Sinorhizobium kummerowiae</name>
    <dbReference type="NCBI Taxonomy" id="158892"/>
    <lineage>
        <taxon>Bacteria</taxon>
        <taxon>Pseudomonadati</taxon>
        <taxon>Pseudomonadota</taxon>
        <taxon>Alphaproteobacteria</taxon>
        <taxon>Hyphomicrobiales</taxon>
        <taxon>Rhizobiaceae</taxon>
        <taxon>Sinorhizobium/Ensifer group</taxon>
        <taxon>Sinorhizobium</taxon>
    </lineage>
</organism>
<dbReference type="Gene3D" id="3.30.70.2450">
    <property type="match status" value="1"/>
</dbReference>
<keyword evidence="5" id="KW-0560">Oxidoreductase</keyword>
<dbReference type="PANTHER" id="PTHR43004:SF19">
    <property type="entry name" value="BINDING MONOOXYGENASE, PUTATIVE (JCVI)-RELATED"/>
    <property type="match status" value="1"/>
</dbReference>
<dbReference type="InterPro" id="IPR036188">
    <property type="entry name" value="FAD/NAD-bd_sf"/>
</dbReference>
<evidence type="ECO:0000313" key="5">
    <source>
        <dbReference type="EMBL" id="WHS96406.1"/>
    </source>
</evidence>
<dbReference type="Gene3D" id="3.50.50.60">
    <property type="entry name" value="FAD/NAD(P)-binding domain"/>
    <property type="match status" value="1"/>
</dbReference>
<gene>
    <name evidence="5" type="ORF">PZL22_005281</name>
</gene>